<dbReference type="RefSeq" id="WP_214157825.1">
    <property type="nucleotide sequence ID" value="NZ_JAHBAY010000009.1"/>
</dbReference>
<keyword evidence="2" id="KW-0489">Methyltransferase</keyword>
<dbReference type="GO" id="GO:0032259">
    <property type="term" value="P:methylation"/>
    <property type="evidence" value="ECO:0007669"/>
    <property type="project" value="UniProtKB-KW"/>
</dbReference>
<dbReference type="CDD" id="cd02440">
    <property type="entry name" value="AdoMet_MTases"/>
    <property type="match status" value="1"/>
</dbReference>
<dbReference type="InterPro" id="IPR041698">
    <property type="entry name" value="Methyltransf_25"/>
</dbReference>
<gene>
    <name evidence="2" type="ORF">KIH74_21280</name>
</gene>
<dbReference type="GO" id="GO:0008168">
    <property type="term" value="F:methyltransferase activity"/>
    <property type="evidence" value="ECO:0007669"/>
    <property type="project" value="UniProtKB-KW"/>
</dbReference>
<proteinExistence type="predicted"/>
<dbReference type="Proteomes" id="UP001197247">
    <property type="component" value="Unassembled WGS sequence"/>
</dbReference>
<feature type="domain" description="Methyltransferase" evidence="1">
    <location>
        <begin position="179"/>
        <end position="273"/>
    </location>
</feature>
<evidence type="ECO:0000259" key="1">
    <source>
        <dbReference type="Pfam" id="PF13649"/>
    </source>
</evidence>
<dbReference type="EMBL" id="JAHBAY010000009">
    <property type="protein sequence ID" value="MBT0771484.1"/>
    <property type="molecule type" value="Genomic_DNA"/>
</dbReference>
<evidence type="ECO:0000313" key="3">
    <source>
        <dbReference type="Proteomes" id="UP001197247"/>
    </source>
</evidence>
<keyword evidence="2" id="KW-0808">Transferase</keyword>
<dbReference type="Pfam" id="PF13649">
    <property type="entry name" value="Methyltransf_25"/>
    <property type="match status" value="1"/>
</dbReference>
<sequence>MSENQQDPGTAQEQPAIMQALAARGVVREWVKGAQTLAVVSAARRMGWLDRLREPVTEQVLTGGSWTPARVRGVLDVLAEAGVATAGPDGWRLTPPFTVLLDGASGVQLDVVLDAARLDLDALAHLDRPGASMMDGEGALIVARDSGVTAGPVTRTLYRSVYDAMPEVSAALTDGGPMLDLGSGIGGALLTTAQLFPGLKLVGVDLVPEVVAELARRRDALDLAGQVEVRCLDARDLPDRGTFRVAYWAQGFFTDDARAGTLAVLRRALAGDGLLVLQEQPSTAADAVRQGQHGIGAGRTAAELAAEAREAGFVLVRQVRTGLGNLVVVRNQP</sequence>
<dbReference type="InterPro" id="IPR029063">
    <property type="entry name" value="SAM-dependent_MTases_sf"/>
</dbReference>
<protein>
    <submittedName>
        <fullName evidence="2">Class I SAM-dependent methyltransferase</fullName>
    </submittedName>
</protein>
<reference evidence="2 3" key="1">
    <citation type="submission" date="2021-05" db="EMBL/GenBank/DDBJ databases">
        <title>Kineosporia and Streptomyces sp. nov. two new marine actinobacteria isolated from Coral.</title>
        <authorList>
            <person name="Buangrab K."/>
            <person name="Sutthacheep M."/>
            <person name="Yeemin T."/>
            <person name="Harunari E."/>
            <person name="Igarashi Y."/>
            <person name="Kanchanasin P."/>
            <person name="Tanasupawat S."/>
            <person name="Phongsopitanun W."/>
        </authorList>
    </citation>
    <scope>NUCLEOTIDE SEQUENCE [LARGE SCALE GENOMIC DNA]</scope>
    <source>
        <strain evidence="2 3">J2-2</strain>
    </source>
</reference>
<name>A0ABS5TK50_9ACTN</name>
<dbReference type="Gene3D" id="3.40.50.150">
    <property type="entry name" value="Vaccinia Virus protein VP39"/>
    <property type="match status" value="1"/>
</dbReference>
<organism evidence="2 3">
    <name type="scientific">Kineosporia corallincola</name>
    <dbReference type="NCBI Taxonomy" id="2835133"/>
    <lineage>
        <taxon>Bacteria</taxon>
        <taxon>Bacillati</taxon>
        <taxon>Actinomycetota</taxon>
        <taxon>Actinomycetes</taxon>
        <taxon>Kineosporiales</taxon>
        <taxon>Kineosporiaceae</taxon>
        <taxon>Kineosporia</taxon>
    </lineage>
</organism>
<keyword evidence="3" id="KW-1185">Reference proteome</keyword>
<comment type="caution">
    <text evidence="2">The sequence shown here is derived from an EMBL/GenBank/DDBJ whole genome shotgun (WGS) entry which is preliminary data.</text>
</comment>
<evidence type="ECO:0000313" key="2">
    <source>
        <dbReference type="EMBL" id="MBT0771484.1"/>
    </source>
</evidence>
<accession>A0ABS5TK50</accession>
<dbReference type="SUPFAM" id="SSF53335">
    <property type="entry name" value="S-adenosyl-L-methionine-dependent methyltransferases"/>
    <property type="match status" value="1"/>
</dbReference>